<dbReference type="Proteomes" id="UP000805193">
    <property type="component" value="Unassembled WGS sequence"/>
</dbReference>
<proteinExistence type="predicted"/>
<protein>
    <submittedName>
        <fullName evidence="1">Uncharacterized protein</fullName>
    </submittedName>
</protein>
<gene>
    <name evidence="1" type="ORF">HPB47_001390</name>
</gene>
<feature type="non-terminal residue" evidence="1">
    <location>
        <position position="1"/>
    </location>
</feature>
<sequence>INAGSDVYDHDCDTSAEARALFLANGSWGGLAGDMPRNNAYEQSVNLFGTLSVTGEETVGKELRLWGLRQRMRGLRADCSGSTNHILGTLLNRTVFHVSSEKIRSTTLHRGFVMAPNLFLHAVDDWKGPEEVDGEERLQLRTARHVYDICVERSNGESSADIAEDSCLEVVHELKLKTGQTRGQGIHLVLRRKPSTWKPPAIVSKPQSNKEFQDLRVVCLRDASAWDTRQCGGKASSLAILSAMVPLSREK</sequence>
<organism evidence="1 2">
    <name type="scientific">Ixodes persulcatus</name>
    <name type="common">Taiga tick</name>
    <dbReference type="NCBI Taxonomy" id="34615"/>
    <lineage>
        <taxon>Eukaryota</taxon>
        <taxon>Metazoa</taxon>
        <taxon>Ecdysozoa</taxon>
        <taxon>Arthropoda</taxon>
        <taxon>Chelicerata</taxon>
        <taxon>Arachnida</taxon>
        <taxon>Acari</taxon>
        <taxon>Parasitiformes</taxon>
        <taxon>Ixodida</taxon>
        <taxon>Ixodoidea</taxon>
        <taxon>Ixodidae</taxon>
        <taxon>Ixodinae</taxon>
        <taxon>Ixodes</taxon>
    </lineage>
</organism>
<name>A0AC60PR06_IXOPE</name>
<feature type="non-terminal residue" evidence="1">
    <location>
        <position position="251"/>
    </location>
</feature>
<evidence type="ECO:0000313" key="1">
    <source>
        <dbReference type="EMBL" id="KAG0422809.1"/>
    </source>
</evidence>
<keyword evidence="2" id="KW-1185">Reference proteome</keyword>
<reference evidence="1 2" key="1">
    <citation type="journal article" date="2020" name="Cell">
        <title>Large-Scale Comparative Analyses of Tick Genomes Elucidate Their Genetic Diversity and Vector Capacities.</title>
        <authorList>
            <consortium name="Tick Genome and Microbiome Consortium (TIGMIC)"/>
            <person name="Jia N."/>
            <person name="Wang J."/>
            <person name="Shi W."/>
            <person name="Du L."/>
            <person name="Sun Y."/>
            <person name="Zhan W."/>
            <person name="Jiang J.F."/>
            <person name="Wang Q."/>
            <person name="Zhang B."/>
            <person name="Ji P."/>
            <person name="Bell-Sakyi L."/>
            <person name="Cui X.M."/>
            <person name="Yuan T.T."/>
            <person name="Jiang B.G."/>
            <person name="Yang W.F."/>
            <person name="Lam T.T."/>
            <person name="Chang Q.C."/>
            <person name="Ding S.J."/>
            <person name="Wang X.J."/>
            <person name="Zhu J.G."/>
            <person name="Ruan X.D."/>
            <person name="Zhao L."/>
            <person name="Wei J.T."/>
            <person name="Ye R.Z."/>
            <person name="Que T.C."/>
            <person name="Du C.H."/>
            <person name="Zhou Y.H."/>
            <person name="Cheng J.X."/>
            <person name="Dai P.F."/>
            <person name="Guo W.B."/>
            <person name="Han X.H."/>
            <person name="Huang E.J."/>
            <person name="Li L.F."/>
            <person name="Wei W."/>
            <person name="Gao Y.C."/>
            <person name="Liu J.Z."/>
            <person name="Shao H.Z."/>
            <person name="Wang X."/>
            <person name="Wang C.C."/>
            <person name="Yang T.C."/>
            <person name="Huo Q.B."/>
            <person name="Li W."/>
            <person name="Chen H.Y."/>
            <person name="Chen S.E."/>
            <person name="Zhou L.G."/>
            <person name="Ni X.B."/>
            <person name="Tian J.H."/>
            <person name="Sheng Y."/>
            <person name="Liu T."/>
            <person name="Pan Y.S."/>
            <person name="Xia L.Y."/>
            <person name="Li J."/>
            <person name="Zhao F."/>
            <person name="Cao W.C."/>
        </authorList>
    </citation>
    <scope>NUCLEOTIDE SEQUENCE [LARGE SCALE GENOMIC DNA]</scope>
    <source>
        <strain evidence="1">Iper-2018</strain>
    </source>
</reference>
<accession>A0AC60PR06</accession>
<dbReference type="EMBL" id="JABSTQ010010177">
    <property type="protein sequence ID" value="KAG0422809.1"/>
    <property type="molecule type" value="Genomic_DNA"/>
</dbReference>
<evidence type="ECO:0000313" key="2">
    <source>
        <dbReference type="Proteomes" id="UP000805193"/>
    </source>
</evidence>
<comment type="caution">
    <text evidence="1">The sequence shown here is derived from an EMBL/GenBank/DDBJ whole genome shotgun (WGS) entry which is preliminary data.</text>
</comment>